<keyword evidence="7" id="KW-0233">DNA recombination</keyword>
<evidence type="ECO:0000256" key="4">
    <source>
        <dbReference type="ARBA" id="ARBA00022722"/>
    </source>
</evidence>
<keyword evidence="4 7" id="KW-0540">Nuclease</keyword>
<dbReference type="NCBIfam" id="TIGR00619">
    <property type="entry name" value="sbcd"/>
    <property type="match status" value="1"/>
</dbReference>
<dbReference type="InterPro" id="IPR041796">
    <property type="entry name" value="Mre11_N"/>
</dbReference>
<evidence type="ECO:0000256" key="2">
    <source>
        <dbReference type="ARBA" id="ARBA00011322"/>
    </source>
</evidence>
<evidence type="ECO:0000256" key="7">
    <source>
        <dbReference type="RuleBase" id="RU363069"/>
    </source>
</evidence>
<keyword evidence="7" id="KW-0235">DNA replication</keyword>
<accession>A0A1S6IQ44</accession>
<evidence type="ECO:0000313" key="11">
    <source>
        <dbReference type="Proteomes" id="UP000188993"/>
    </source>
</evidence>
<dbReference type="InterPro" id="IPR050535">
    <property type="entry name" value="DNA_Repair-Maintenance_Comp"/>
</dbReference>
<dbReference type="SUPFAM" id="SSF56300">
    <property type="entry name" value="Metallo-dependent phosphatases"/>
    <property type="match status" value="1"/>
</dbReference>
<keyword evidence="5 7" id="KW-0378">Hydrolase</keyword>
<dbReference type="Gene3D" id="3.60.21.10">
    <property type="match status" value="1"/>
</dbReference>
<evidence type="ECO:0000256" key="5">
    <source>
        <dbReference type="ARBA" id="ARBA00022801"/>
    </source>
</evidence>
<dbReference type="PANTHER" id="PTHR30337:SF0">
    <property type="entry name" value="NUCLEASE SBCCD SUBUNIT D"/>
    <property type="match status" value="1"/>
</dbReference>
<sequence length="380" mass="43468">MRILHTADWHLGKVVNDFSMLEEQRNLLYQIIETIQTLDLDAVIIAGDLYDRALPPKEAVSLADEILTYLSDTLKIPILLIAGNHDSNERLEYGARLFTQNNLFIAGTLKEETQKVRINGVNFYLLPFADPAYVREMTQNKDIRSMEDVARYQIAAINKDLNPTEVNVLIAHGYVINGTADSVEASDSERPLTIGTAEYIPVSLLEDFDYVALGHLHKPQKVKESHIRYSGSLLKYSKSEVSHKKQITLVELEKGNCTVTPLNLQPQHDMVVRRGYFKELLQESSQNYIFFELLDDTVIFDPMNQLRKKFPRAMGLEYINRKQLSQTGIQVTQKDLKVKSFPDLFCDFYEEHTGKQLTASDQAFISNEFSFAERSIHETN</sequence>
<dbReference type="Pfam" id="PF12320">
    <property type="entry name" value="SbcD_C"/>
    <property type="match status" value="1"/>
</dbReference>
<evidence type="ECO:0000259" key="8">
    <source>
        <dbReference type="Pfam" id="PF00149"/>
    </source>
</evidence>
<dbReference type="AlphaFoldDB" id="A0A1S6IQ44"/>
<keyword evidence="11" id="KW-1185">Reference proteome</keyword>
<dbReference type="RefSeq" id="WP_077795795.1">
    <property type="nucleotide sequence ID" value="NZ_BBYN01000009.1"/>
</dbReference>
<comment type="function">
    <text evidence="7">SbcCD cleaves DNA hairpin structures. These structures can inhibit DNA replication and are intermediates in certain DNA recombination reactions. The complex acts as a 3'-&gt;5' double strand exonuclease that can open hairpins. It also has a 5' single-strand endonuclease activity.</text>
</comment>
<dbReference type="PANTHER" id="PTHR30337">
    <property type="entry name" value="COMPONENT OF ATP-DEPENDENT DSDNA EXONUCLEASE"/>
    <property type="match status" value="1"/>
</dbReference>
<dbReference type="CDD" id="cd00840">
    <property type="entry name" value="MPP_Mre11_N"/>
    <property type="match status" value="1"/>
</dbReference>
<comment type="subunit">
    <text evidence="2 7">Heterodimer of SbcC and SbcD.</text>
</comment>
<evidence type="ECO:0000256" key="3">
    <source>
        <dbReference type="ARBA" id="ARBA00013365"/>
    </source>
</evidence>
<evidence type="ECO:0000313" key="10">
    <source>
        <dbReference type="EMBL" id="AQS53668.1"/>
    </source>
</evidence>
<dbReference type="InterPro" id="IPR004593">
    <property type="entry name" value="SbcD"/>
</dbReference>
<proteinExistence type="inferred from homology"/>
<name>A0A1S6IQ44_9LACT</name>
<dbReference type="GO" id="GO:0006310">
    <property type="term" value="P:DNA recombination"/>
    <property type="evidence" value="ECO:0007669"/>
    <property type="project" value="UniProtKB-KW"/>
</dbReference>
<dbReference type="InterPro" id="IPR029052">
    <property type="entry name" value="Metallo-depent_PP-like"/>
</dbReference>
<dbReference type="Pfam" id="PF00149">
    <property type="entry name" value="Metallophos"/>
    <property type="match status" value="1"/>
</dbReference>
<dbReference type="GO" id="GO:0004519">
    <property type="term" value="F:endonuclease activity"/>
    <property type="evidence" value="ECO:0007669"/>
    <property type="project" value="UniProtKB-KW"/>
</dbReference>
<protein>
    <recommendedName>
        <fullName evidence="3 7">Nuclease SbcCD subunit D</fullName>
    </recommendedName>
</protein>
<evidence type="ECO:0000259" key="9">
    <source>
        <dbReference type="Pfam" id="PF12320"/>
    </source>
</evidence>
<comment type="similarity">
    <text evidence="1 7">Belongs to the SbcD family.</text>
</comment>
<feature type="domain" description="Calcineurin-like phosphoesterase" evidence="8">
    <location>
        <begin position="1"/>
        <end position="219"/>
    </location>
</feature>
<dbReference type="EMBL" id="CP019728">
    <property type="protein sequence ID" value="AQS53668.1"/>
    <property type="molecule type" value="Genomic_DNA"/>
</dbReference>
<evidence type="ECO:0000256" key="6">
    <source>
        <dbReference type="ARBA" id="ARBA00022839"/>
    </source>
</evidence>
<gene>
    <name evidence="7 10" type="primary">sbcD</name>
    <name evidence="10" type="ORF">BW727_101301</name>
</gene>
<dbReference type="InterPro" id="IPR026843">
    <property type="entry name" value="SbcD_C"/>
</dbReference>
<dbReference type="STRING" id="708126.BW727_101301"/>
<dbReference type="OrthoDB" id="9773856at2"/>
<dbReference type="Proteomes" id="UP000188993">
    <property type="component" value="Chromosome"/>
</dbReference>
<evidence type="ECO:0000256" key="1">
    <source>
        <dbReference type="ARBA" id="ARBA00010555"/>
    </source>
</evidence>
<dbReference type="GO" id="GO:0006260">
    <property type="term" value="P:DNA replication"/>
    <property type="evidence" value="ECO:0007669"/>
    <property type="project" value="UniProtKB-KW"/>
</dbReference>
<keyword evidence="7" id="KW-0255">Endonuclease</keyword>
<reference evidence="10 11" key="1">
    <citation type="journal article" date="2014" name="Int. J. Syst. Evol. Microbiol.">
        <title>Jeotgalibaca dankookensis gen. nov., sp. nov., a member of the family Carnobacteriaceae, isolated from seujeot (Korean traditional food).</title>
        <authorList>
            <person name="Lee D.G."/>
            <person name="Trujillo M.E."/>
            <person name="Kang H."/>
            <person name="Ahn T.Y."/>
        </authorList>
    </citation>
    <scope>NUCLEOTIDE SEQUENCE [LARGE SCALE GENOMIC DNA]</scope>
    <source>
        <strain evidence="10 11">EX-07</strain>
    </source>
</reference>
<dbReference type="InterPro" id="IPR004843">
    <property type="entry name" value="Calcineurin-like_PHP"/>
</dbReference>
<feature type="domain" description="Nuclease SbcCD subunit D C-terminal" evidence="9">
    <location>
        <begin position="267"/>
        <end position="353"/>
    </location>
</feature>
<dbReference type="GO" id="GO:0008408">
    <property type="term" value="F:3'-5' exonuclease activity"/>
    <property type="evidence" value="ECO:0007669"/>
    <property type="project" value="InterPro"/>
</dbReference>
<organism evidence="10 11">
    <name type="scientific">Jeotgalibaca dankookensis</name>
    <dbReference type="NCBI Taxonomy" id="708126"/>
    <lineage>
        <taxon>Bacteria</taxon>
        <taxon>Bacillati</taxon>
        <taxon>Bacillota</taxon>
        <taxon>Bacilli</taxon>
        <taxon>Lactobacillales</taxon>
        <taxon>Carnobacteriaceae</taxon>
        <taxon>Jeotgalibaca</taxon>
    </lineage>
</organism>
<keyword evidence="6 7" id="KW-0269">Exonuclease</keyword>
<dbReference type="KEGG" id="jda:BW727_101301"/>